<dbReference type="AlphaFoldDB" id="A0A9C6SKW6"/>
<name>A0A9C6SKW6_DROAB</name>
<proteinExistence type="predicted"/>
<sequence length="117" mass="12724">MLLNNCGQAEESDLIDCSNVSPPRQLRQHFKVGSATGCMQQTAEIHFVSEPSFQVTERSCYFGNVSNKEGCQLFTTLDEAKILTCDICTKDGCNGSASVVPFAGVIIVFLGVARWLV</sequence>
<dbReference type="GeneID" id="127565033"/>
<evidence type="ECO:0000256" key="1">
    <source>
        <dbReference type="SAM" id="Phobius"/>
    </source>
</evidence>
<reference evidence="3" key="1">
    <citation type="submission" date="2025-08" db="UniProtKB">
        <authorList>
            <consortium name="RefSeq"/>
        </authorList>
    </citation>
    <scope>IDENTIFICATION</scope>
    <source>
        <strain evidence="3">15112-1751.03</strain>
        <tissue evidence="3">Whole Adult</tissue>
    </source>
</reference>
<keyword evidence="1" id="KW-0472">Membrane</keyword>
<accession>A0A9C6SKW6</accession>
<keyword evidence="1" id="KW-1133">Transmembrane helix</keyword>
<organism evidence="2 3">
    <name type="scientific">Drosophila albomicans</name>
    <name type="common">Fruit fly</name>
    <dbReference type="NCBI Taxonomy" id="7291"/>
    <lineage>
        <taxon>Eukaryota</taxon>
        <taxon>Metazoa</taxon>
        <taxon>Ecdysozoa</taxon>
        <taxon>Arthropoda</taxon>
        <taxon>Hexapoda</taxon>
        <taxon>Insecta</taxon>
        <taxon>Pterygota</taxon>
        <taxon>Neoptera</taxon>
        <taxon>Endopterygota</taxon>
        <taxon>Diptera</taxon>
        <taxon>Brachycera</taxon>
        <taxon>Muscomorpha</taxon>
        <taxon>Ephydroidea</taxon>
        <taxon>Drosophilidae</taxon>
        <taxon>Drosophila</taxon>
    </lineage>
</organism>
<gene>
    <name evidence="3" type="primary">LOC127565033</name>
</gene>
<keyword evidence="1" id="KW-0812">Transmembrane</keyword>
<keyword evidence="2" id="KW-1185">Reference proteome</keyword>
<evidence type="ECO:0000313" key="3">
    <source>
        <dbReference type="RefSeq" id="XP_051857949.1"/>
    </source>
</evidence>
<evidence type="ECO:0000313" key="2">
    <source>
        <dbReference type="Proteomes" id="UP000515160"/>
    </source>
</evidence>
<dbReference type="RefSeq" id="XP_051857949.1">
    <property type="nucleotide sequence ID" value="XM_052001989.1"/>
</dbReference>
<feature type="transmembrane region" description="Helical" evidence="1">
    <location>
        <begin position="95"/>
        <end position="116"/>
    </location>
</feature>
<protein>
    <submittedName>
        <fullName evidence="3">Uncharacterized protein LOC127565033</fullName>
    </submittedName>
</protein>
<dbReference type="Proteomes" id="UP000515160">
    <property type="component" value="Chromosome 2L"/>
</dbReference>
<dbReference type="OrthoDB" id="6083863at2759"/>